<protein>
    <submittedName>
        <fullName evidence="3">DUF2070 family protein</fullName>
    </submittedName>
</protein>
<proteinExistence type="predicted"/>
<feature type="transmembrane region" description="Helical" evidence="1">
    <location>
        <begin position="570"/>
        <end position="593"/>
    </location>
</feature>
<sequence length="594" mass="66289">MVDDRTAPIASQYKKLFRLPSTNIALLGSILFTLVISAPFYLITSPVDRNIWLTLCTLTSIVLIAYVDTHLTSFSPISSFRRALFALFFQLFPLTTLSFCSLLLLLFGLISQYHFLSLFLLTTSYCVSIRFFLLYSLFYQSLRKTILPALLLPIALYALILVMYRIPPLITILSIMFGLILLGSTIIYIKYIDQVGLKLIKVSSLKLLVSYLQSWVSSVPDELESILEKYSIQSTIRTYQINLCGNKDKATLLVPGIHPGPFAPIGSYNLPADIINFFKKKSISAMVFHSPSSHAINLPSKKELNKYLLSLDLQEKVQITKGNTCSKPLKITKNKSTVTGLMLNDVIIAFLSLAPYGVEDIPPEMSDYIKQLVDKETIKDIILIDSHNSLGPTISDQDLDDLKNCLKLLAEKLKTEPKYDFNFGFTSLDDKSFPEVGEGGISCVCLSVVDKSYLLYSIDSNNAIPSFKPSLERELANSNLSLLEICTTDSHFSSGKMETAKGYYALGELSSGEELIKKLVDMAVTVCSKTEKGHFQANYCSSTLNILGQEQIDRYSRFLQEVLSHAKKGAIALTIFAVFALTIFILTVGLFSWQ</sequence>
<feature type="transmembrane region" description="Helical" evidence="1">
    <location>
        <begin position="113"/>
        <end position="133"/>
    </location>
</feature>
<keyword evidence="1" id="KW-0812">Transmembrane</keyword>
<dbReference type="EMBL" id="DTGD01000094">
    <property type="protein sequence ID" value="HGB35757.1"/>
    <property type="molecule type" value="Genomic_DNA"/>
</dbReference>
<feature type="transmembrane region" description="Helical" evidence="1">
    <location>
        <begin position="50"/>
        <end position="71"/>
    </location>
</feature>
<comment type="caution">
    <text evidence="3">The sequence shown here is derived from an EMBL/GenBank/DDBJ whole genome shotgun (WGS) entry which is preliminary data.</text>
</comment>
<name>A0A7V3NU18_UNCW3</name>
<evidence type="ECO:0000259" key="2">
    <source>
        <dbReference type="Pfam" id="PF09843"/>
    </source>
</evidence>
<dbReference type="InterPro" id="IPR019204">
    <property type="entry name" value="DUF2070_membrane"/>
</dbReference>
<feature type="domain" description="DUF2070" evidence="2">
    <location>
        <begin position="10"/>
        <end position="579"/>
    </location>
</feature>
<reference evidence="3" key="1">
    <citation type="journal article" date="2020" name="mSystems">
        <title>Genome- and Community-Level Interaction Insights into Carbon Utilization and Element Cycling Functions of Hydrothermarchaeota in Hydrothermal Sediment.</title>
        <authorList>
            <person name="Zhou Z."/>
            <person name="Liu Y."/>
            <person name="Xu W."/>
            <person name="Pan J."/>
            <person name="Luo Z.H."/>
            <person name="Li M."/>
        </authorList>
    </citation>
    <scope>NUCLEOTIDE SEQUENCE [LARGE SCALE GENOMIC DNA]</scope>
    <source>
        <strain evidence="3">SpSt-754</strain>
    </source>
</reference>
<dbReference type="Pfam" id="PF09843">
    <property type="entry name" value="DUF2070"/>
    <property type="match status" value="1"/>
</dbReference>
<feature type="transmembrane region" description="Helical" evidence="1">
    <location>
        <begin position="145"/>
        <end position="164"/>
    </location>
</feature>
<accession>A0A7V3NU18</accession>
<organism evidence="3">
    <name type="scientific">candidate division WOR-3 bacterium</name>
    <dbReference type="NCBI Taxonomy" id="2052148"/>
    <lineage>
        <taxon>Bacteria</taxon>
        <taxon>Bacteria division WOR-3</taxon>
    </lineage>
</organism>
<feature type="transmembrane region" description="Helical" evidence="1">
    <location>
        <begin position="24"/>
        <end position="44"/>
    </location>
</feature>
<feature type="transmembrane region" description="Helical" evidence="1">
    <location>
        <begin position="170"/>
        <end position="191"/>
    </location>
</feature>
<keyword evidence="1" id="KW-1133">Transmembrane helix</keyword>
<dbReference type="AlphaFoldDB" id="A0A7V3NU18"/>
<evidence type="ECO:0000313" key="3">
    <source>
        <dbReference type="EMBL" id="HGB35757.1"/>
    </source>
</evidence>
<keyword evidence="1" id="KW-0472">Membrane</keyword>
<evidence type="ECO:0000256" key="1">
    <source>
        <dbReference type="SAM" id="Phobius"/>
    </source>
</evidence>
<feature type="transmembrane region" description="Helical" evidence="1">
    <location>
        <begin position="83"/>
        <end position="107"/>
    </location>
</feature>
<gene>
    <name evidence="3" type="ORF">ENV38_02475</name>
</gene>